<organism evidence="2 3">
    <name type="scientific">Gossypium arboreum</name>
    <name type="common">Tree cotton</name>
    <name type="synonym">Gossypium nanking</name>
    <dbReference type="NCBI Taxonomy" id="29729"/>
    <lineage>
        <taxon>Eukaryota</taxon>
        <taxon>Viridiplantae</taxon>
        <taxon>Streptophyta</taxon>
        <taxon>Embryophyta</taxon>
        <taxon>Tracheophyta</taxon>
        <taxon>Spermatophyta</taxon>
        <taxon>Magnoliopsida</taxon>
        <taxon>eudicotyledons</taxon>
        <taxon>Gunneridae</taxon>
        <taxon>Pentapetalae</taxon>
        <taxon>rosids</taxon>
        <taxon>malvids</taxon>
        <taxon>Malvales</taxon>
        <taxon>Malvaceae</taxon>
        <taxon>Malvoideae</taxon>
        <taxon>Gossypium</taxon>
    </lineage>
</organism>
<proteinExistence type="predicted"/>
<evidence type="ECO:0000259" key="1">
    <source>
        <dbReference type="PROSITE" id="PS50878"/>
    </source>
</evidence>
<protein>
    <recommendedName>
        <fullName evidence="1">Reverse transcriptase domain-containing protein</fullName>
    </recommendedName>
</protein>
<evidence type="ECO:0000313" key="2">
    <source>
        <dbReference type="EMBL" id="KAK5842070.1"/>
    </source>
</evidence>
<comment type="caution">
    <text evidence="2">The sequence shown here is derived from an EMBL/GenBank/DDBJ whole genome shotgun (WGS) entry which is preliminary data.</text>
</comment>
<gene>
    <name evidence="2" type="ORF">PVK06_004398</name>
</gene>
<dbReference type="PROSITE" id="PS50878">
    <property type="entry name" value="RT_POL"/>
    <property type="match status" value="1"/>
</dbReference>
<reference evidence="2 3" key="1">
    <citation type="submission" date="2023-03" db="EMBL/GenBank/DDBJ databases">
        <title>WGS of Gossypium arboreum.</title>
        <authorList>
            <person name="Yu D."/>
        </authorList>
    </citation>
    <scope>NUCLEOTIDE SEQUENCE [LARGE SCALE GENOMIC DNA]</scope>
    <source>
        <tissue evidence="2">Leaf</tissue>
    </source>
</reference>
<dbReference type="EMBL" id="JARKNE010000002">
    <property type="protein sequence ID" value="KAK5842070.1"/>
    <property type="molecule type" value="Genomic_DNA"/>
</dbReference>
<accession>A0ABR0QRY2</accession>
<evidence type="ECO:0000313" key="3">
    <source>
        <dbReference type="Proteomes" id="UP001358586"/>
    </source>
</evidence>
<dbReference type="PANTHER" id="PTHR31635:SF196">
    <property type="entry name" value="REVERSE TRANSCRIPTASE DOMAIN-CONTAINING PROTEIN-RELATED"/>
    <property type="match status" value="1"/>
</dbReference>
<name>A0ABR0QRY2_GOSAR</name>
<dbReference type="Pfam" id="PF00078">
    <property type="entry name" value="RVT_1"/>
    <property type="match status" value="1"/>
</dbReference>
<feature type="domain" description="Reverse transcriptase" evidence="1">
    <location>
        <begin position="1"/>
        <end position="101"/>
    </location>
</feature>
<sequence length="101" mass="11671">MRGKSRKWMTVKIDLKKAYDRVRWDFINSSIQAAIIPDYLRKIIMSTISTSTMQILWNGVPTENFQLARGVRQGCPLSPYLFVLCMEWLGHNLHEVINTGA</sequence>
<dbReference type="InterPro" id="IPR000477">
    <property type="entry name" value="RT_dom"/>
</dbReference>
<keyword evidence="3" id="KW-1185">Reference proteome</keyword>
<dbReference type="Proteomes" id="UP001358586">
    <property type="component" value="Chromosome 2"/>
</dbReference>
<dbReference type="PANTHER" id="PTHR31635">
    <property type="entry name" value="REVERSE TRANSCRIPTASE DOMAIN-CONTAINING PROTEIN-RELATED"/>
    <property type="match status" value="1"/>
</dbReference>